<dbReference type="Proteomes" id="UP000095287">
    <property type="component" value="Unplaced"/>
</dbReference>
<name>A0A1I7Z5J8_9BILA</name>
<evidence type="ECO:0000313" key="3">
    <source>
        <dbReference type="WBParaSite" id="L893_g23140.t2"/>
    </source>
</evidence>
<organism evidence="2 3">
    <name type="scientific">Steinernema glaseri</name>
    <dbReference type="NCBI Taxonomy" id="37863"/>
    <lineage>
        <taxon>Eukaryota</taxon>
        <taxon>Metazoa</taxon>
        <taxon>Ecdysozoa</taxon>
        <taxon>Nematoda</taxon>
        <taxon>Chromadorea</taxon>
        <taxon>Rhabditida</taxon>
        <taxon>Tylenchina</taxon>
        <taxon>Panagrolaimomorpha</taxon>
        <taxon>Strongyloidoidea</taxon>
        <taxon>Steinernematidae</taxon>
        <taxon>Steinernema</taxon>
    </lineage>
</organism>
<proteinExistence type="predicted"/>
<sequence>MEGTLKHHVQKAMRLEVWLHFAVRGSQSKQAVDPWIFEVWSAIDPKPAGAFLLPRRGPSAPGSSRRVPGVTQSRRKHSRGASAQSRRANWIPATSSASRLGTYIPEVGVAIPRKRAATQRAIPIIILIPRLINAARSMASNKGSFKRSESSKSETKSTYDAAAMAINHIVEITKDSTLGRSIGSSEELRGGNGATHSKPVNPKALKTKSVSVSAISVKGPFTTIKENEKKKKGSVDLQAIDQDDD</sequence>
<feature type="region of interest" description="Disordered" evidence="1">
    <location>
        <begin position="181"/>
        <end position="205"/>
    </location>
</feature>
<reference evidence="3" key="1">
    <citation type="submission" date="2016-11" db="UniProtKB">
        <authorList>
            <consortium name="WormBaseParasite"/>
        </authorList>
    </citation>
    <scope>IDENTIFICATION</scope>
</reference>
<accession>A0A1I7Z5J8</accession>
<feature type="region of interest" description="Disordered" evidence="1">
    <location>
        <begin position="54"/>
        <end position="88"/>
    </location>
</feature>
<protein>
    <submittedName>
        <fullName evidence="3">Uncharacterized protein</fullName>
    </submittedName>
</protein>
<dbReference type="WBParaSite" id="L893_g23140.t2">
    <property type="protein sequence ID" value="L893_g23140.t2"/>
    <property type="gene ID" value="L893_g23140"/>
</dbReference>
<evidence type="ECO:0000256" key="1">
    <source>
        <dbReference type="SAM" id="MobiDB-lite"/>
    </source>
</evidence>
<evidence type="ECO:0000313" key="2">
    <source>
        <dbReference type="Proteomes" id="UP000095287"/>
    </source>
</evidence>
<keyword evidence="2" id="KW-1185">Reference proteome</keyword>
<dbReference type="AlphaFoldDB" id="A0A1I7Z5J8"/>
<feature type="compositionally biased region" description="Low complexity" evidence="1">
    <location>
        <begin position="54"/>
        <end position="69"/>
    </location>
</feature>